<dbReference type="InterPro" id="IPR020845">
    <property type="entry name" value="AMP-binding_CS"/>
</dbReference>
<dbReference type="RefSeq" id="WP_132116679.1">
    <property type="nucleotide sequence ID" value="NZ_SLWS01000003.1"/>
</dbReference>
<keyword evidence="4" id="KW-1133">Transmembrane helix</keyword>
<accession>A0A4R2JM72</accession>
<dbReference type="GO" id="GO:0008610">
    <property type="term" value="P:lipid biosynthetic process"/>
    <property type="evidence" value="ECO:0007669"/>
    <property type="project" value="UniProtKB-ARBA"/>
</dbReference>
<evidence type="ECO:0000256" key="4">
    <source>
        <dbReference type="SAM" id="Phobius"/>
    </source>
</evidence>
<dbReference type="GO" id="GO:0047527">
    <property type="term" value="F:2,3-dihydroxybenzoate-serine ligase activity"/>
    <property type="evidence" value="ECO:0007669"/>
    <property type="project" value="TreeGrafter"/>
</dbReference>
<proteinExistence type="predicted"/>
<sequence length="1001" mass="107263">MPERNARGATMHGLVAEQAAARPDAIAVRDAGGELTYRELHTAAGRVAALLAARGLRSGQLVLVSAPRSLSLAVVLLGVLTAGGAYIAADHRWPPVRLRQVARHASMTLVVGAAAGADLPDALCLPDCVEELGTGQPPMASAPRVSGDDPFCVIFTSGSTGEPKGVLTLHGGTALRLHDVDYARLDQDTVTLQNSPLPWDGFTLEMWAPLVNGGRVLMHDGSPITPRTLRQARDQGVNTMFLTGSLFSSIVQDDIGALGGFRQLFTGAERTSVRGVRDFLLAYPGNRLLHIYGPAETTLYATTLQLTLDQIDGLDDVPLGLSMPETTVTVRDTSLATLPDGEVGEICVGGAGLAAGYVGDQELTAARFVHVDGQRLYRTGDLGWIDGDHRLRFVGRMDRQVKLRGNRLELPEVEAAMHREPAVVEAHAVLQTSAAGTASLVGHYTTVDGTERSAAVRARCVAALPAYAVPTELRHHVRLPVNANGKVDLSALADLPAPAGLLVRDPVLGRLQRLVAEVSGRVPDVRENLVESGLDSLTAMRVAFRVSRDFAVAFTVSDLYTAGSLAATADRLSTLAPLSVGARPVADLKPTYFDWWLREQLLPGDPAALAPSVYRITSGRPSTTALADAVRDLADRHDLLRARMEQTPDGPRLTFLPQASVCPLQTDDEPVDLGSGLPPHWLAPFNLERAPAWRVCFGREPAGTAVVALVPHHWLVDGWSESLLVTDLGLAWRARADGREPVWPGPVVEAGDEYPAQTRARSELETRKFWTDRLAGVERLPLAAPTVPAGISPSVVGRWCSRFVDSSARPELAGGPVAEAVQARILAAWGAALAVMSCRGRYVVGVAYAARDQVSAAAIGSHVELIPVPVAAVTDASRNAAEIAETWRSALEHRSLPLPEMLAGMSRDHRHRALQTVFALQTNPRPELDLGPEWTTEPVDLPTAAPLYPLALEVWLDADGAVTVRLEWDSRCLDETWAEAIRKHLAAAMPRVGFREVRSGS</sequence>
<keyword evidence="7" id="KW-1185">Reference proteome</keyword>
<dbReference type="PANTHER" id="PTHR45527">
    <property type="entry name" value="NONRIBOSOMAL PEPTIDE SYNTHETASE"/>
    <property type="match status" value="1"/>
</dbReference>
<comment type="caution">
    <text evidence="6">The sequence shown here is derived from an EMBL/GenBank/DDBJ whole genome shotgun (WGS) entry which is preliminary data.</text>
</comment>
<dbReference type="SMART" id="SM00823">
    <property type="entry name" value="PKS_PP"/>
    <property type="match status" value="1"/>
</dbReference>
<evidence type="ECO:0000313" key="7">
    <source>
        <dbReference type="Proteomes" id="UP000295680"/>
    </source>
</evidence>
<dbReference type="GO" id="GO:0009366">
    <property type="term" value="C:enterobactin synthetase complex"/>
    <property type="evidence" value="ECO:0007669"/>
    <property type="project" value="TreeGrafter"/>
</dbReference>
<comment type="cofactor">
    <cofactor evidence="1">
        <name>pantetheine 4'-phosphate</name>
        <dbReference type="ChEBI" id="CHEBI:47942"/>
    </cofactor>
</comment>
<organism evidence="6 7">
    <name type="scientific">Actinocrispum wychmicini</name>
    <dbReference type="NCBI Taxonomy" id="1213861"/>
    <lineage>
        <taxon>Bacteria</taxon>
        <taxon>Bacillati</taxon>
        <taxon>Actinomycetota</taxon>
        <taxon>Actinomycetes</taxon>
        <taxon>Pseudonocardiales</taxon>
        <taxon>Pseudonocardiaceae</taxon>
        <taxon>Actinocrispum</taxon>
    </lineage>
</organism>
<dbReference type="InterPro" id="IPR036736">
    <property type="entry name" value="ACP-like_sf"/>
</dbReference>
<evidence type="ECO:0000313" key="6">
    <source>
        <dbReference type="EMBL" id="TCO61171.1"/>
    </source>
</evidence>
<dbReference type="Gene3D" id="3.40.50.12780">
    <property type="entry name" value="N-terminal domain of ligase-like"/>
    <property type="match status" value="1"/>
</dbReference>
<reference evidence="6 7" key="1">
    <citation type="submission" date="2019-03" db="EMBL/GenBank/DDBJ databases">
        <title>Genomic Encyclopedia of Type Strains, Phase IV (KMG-IV): sequencing the most valuable type-strain genomes for metagenomic binning, comparative biology and taxonomic classification.</title>
        <authorList>
            <person name="Goeker M."/>
        </authorList>
    </citation>
    <scope>NUCLEOTIDE SEQUENCE [LARGE SCALE GENOMIC DNA]</scope>
    <source>
        <strain evidence="6 7">DSM 45934</strain>
    </source>
</reference>
<gene>
    <name evidence="6" type="ORF">EV192_103755</name>
</gene>
<name>A0A4R2JM72_9PSEU</name>
<dbReference type="SUPFAM" id="SSF52777">
    <property type="entry name" value="CoA-dependent acyltransferases"/>
    <property type="match status" value="2"/>
</dbReference>
<keyword evidence="4" id="KW-0472">Membrane</keyword>
<dbReference type="InterPro" id="IPR000873">
    <property type="entry name" value="AMP-dep_synth/lig_dom"/>
</dbReference>
<dbReference type="InterPro" id="IPR006162">
    <property type="entry name" value="Ppantetheine_attach_site"/>
</dbReference>
<keyword evidence="4" id="KW-0812">Transmembrane</keyword>
<dbReference type="InterPro" id="IPR023213">
    <property type="entry name" value="CAT-like_dom_sf"/>
</dbReference>
<dbReference type="EMBL" id="SLWS01000003">
    <property type="protein sequence ID" value="TCO61171.1"/>
    <property type="molecule type" value="Genomic_DNA"/>
</dbReference>
<keyword evidence="3" id="KW-0597">Phosphoprotein</keyword>
<dbReference type="GO" id="GO:0009239">
    <property type="term" value="P:enterobactin biosynthetic process"/>
    <property type="evidence" value="ECO:0007669"/>
    <property type="project" value="TreeGrafter"/>
</dbReference>
<dbReference type="PANTHER" id="PTHR45527:SF1">
    <property type="entry name" value="FATTY ACID SYNTHASE"/>
    <property type="match status" value="1"/>
</dbReference>
<evidence type="ECO:0000256" key="2">
    <source>
        <dbReference type="ARBA" id="ARBA00022450"/>
    </source>
</evidence>
<evidence type="ECO:0000259" key="5">
    <source>
        <dbReference type="PROSITE" id="PS50075"/>
    </source>
</evidence>
<dbReference type="Gene3D" id="3.30.559.30">
    <property type="entry name" value="Nonribosomal peptide synthetase, condensation domain"/>
    <property type="match status" value="1"/>
</dbReference>
<dbReference type="Gene3D" id="1.10.1200.10">
    <property type="entry name" value="ACP-like"/>
    <property type="match status" value="1"/>
</dbReference>
<dbReference type="Gene3D" id="3.30.300.30">
    <property type="match status" value="1"/>
</dbReference>
<feature type="transmembrane region" description="Helical" evidence="4">
    <location>
        <begin position="70"/>
        <end position="89"/>
    </location>
</feature>
<dbReference type="AlphaFoldDB" id="A0A4R2JM72"/>
<protein>
    <submittedName>
        <fullName evidence="6">Amino acid adenylation domain-containing protein</fullName>
    </submittedName>
</protein>
<dbReference type="Pfam" id="PF00550">
    <property type="entry name" value="PP-binding"/>
    <property type="match status" value="1"/>
</dbReference>
<evidence type="ECO:0000256" key="1">
    <source>
        <dbReference type="ARBA" id="ARBA00001957"/>
    </source>
</evidence>
<evidence type="ECO:0000256" key="3">
    <source>
        <dbReference type="ARBA" id="ARBA00022553"/>
    </source>
</evidence>
<dbReference type="GO" id="GO:0005829">
    <property type="term" value="C:cytosol"/>
    <property type="evidence" value="ECO:0007669"/>
    <property type="project" value="TreeGrafter"/>
</dbReference>
<dbReference type="SUPFAM" id="SSF56801">
    <property type="entry name" value="Acetyl-CoA synthetase-like"/>
    <property type="match status" value="1"/>
</dbReference>
<dbReference type="PROSITE" id="PS00455">
    <property type="entry name" value="AMP_BINDING"/>
    <property type="match status" value="1"/>
</dbReference>
<dbReference type="GO" id="GO:0031177">
    <property type="term" value="F:phosphopantetheine binding"/>
    <property type="evidence" value="ECO:0007669"/>
    <property type="project" value="InterPro"/>
</dbReference>
<dbReference type="PROSITE" id="PS50075">
    <property type="entry name" value="CARRIER"/>
    <property type="match status" value="1"/>
</dbReference>
<dbReference type="Gene3D" id="3.30.559.10">
    <property type="entry name" value="Chloramphenicol acetyltransferase-like domain"/>
    <property type="match status" value="1"/>
</dbReference>
<dbReference type="Pfam" id="PF00668">
    <property type="entry name" value="Condensation"/>
    <property type="match status" value="1"/>
</dbReference>
<dbReference type="InterPro" id="IPR009081">
    <property type="entry name" value="PP-bd_ACP"/>
</dbReference>
<dbReference type="GO" id="GO:0043041">
    <property type="term" value="P:amino acid activation for nonribosomal peptide biosynthetic process"/>
    <property type="evidence" value="ECO:0007669"/>
    <property type="project" value="TreeGrafter"/>
</dbReference>
<dbReference type="Proteomes" id="UP000295680">
    <property type="component" value="Unassembled WGS sequence"/>
</dbReference>
<dbReference type="InterPro" id="IPR045851">
    <property type="entry name" value="AMP-bd_C_sf"/>
</dbReference>
<dbReference type="Pfam" id="PF00501">
    <property type="entry name" value="AMP-binding"/>
    <property type="match status" value="1"/>
</dbReference>
<dbReference type="InterPro" id="IPR042099">
    <property type="entry name" value="ANL_N_sf"/>
</dbReference>
<dbReference type="OrthoDB" id="2472181at2"/>
<dbReference type="SUPFAM" id="SSF47336">
    <property type="entry name" value="ACP-like"/>
    <property type="match status" value="1"/>
</dbReference>
<feature type="domain" description="Carrier" evidence="5">
    <location>
        <begin position="502"/>
        <end position="576"/>
    </location>
</feature>
<keyword evidence="2" id="KW-0596">Phosphopantetheine</keyword>
<dbReference type="PROSITE" id="PS00012">
    <property type="entry name" value="PHOSPHOPANTETHEINE"/>
    <property type="match status" value="1"/>
</dbReference>
<dbReference type="InterPro" id="IPR001242">
    <property type="entry name" value="Condensation_dom"/>
</dbReference>
<dbReference type="InterPro" id="IPR020806">
    <property type="entry name" value="PKS_PP-bd"/>
</dbReference>